<keyword evidence="9" id="KW-0297">G-protein coupled receptor</keyword>
<dbReference type="Proteomes" id="UP001181693">
    <property type="component" value="Unassembled WGS sequence"/>
</dbReference>
<keyword evidence="7 10" id="KW-0472">Membrane</keyword>
<evidence type="ECO:0000256" key="8">
    <source>
        <dbReference type="ARBA" id="ARBA00023224"/>
    </source>
</evidence>
<dbReference type="GO" id="GO:0004930">
    <property type="term" value="F:G protein-coupled receptor activity"/>
    <property type="evidence" value="ECO:0007669"/>
    <property type="project" value="UniProtKB-KW"/>
</dbReference>
<feature type="transmembrane region" description="Helical" evidence="10">
    <location>
        <begin position="271"/>
        <end position="290"/>
    </location>
</feature>
<evidence type="ECO:0000313" key="13">
    <source>
        <dbReference type="Proteomes" id="UP001181693"/>
    </source>
</evidence>
<proteinExistence type="inferred from homology"/>
<evidence type="ECO:0000256" key="5">
    <source>
        <dbReference type="ARBA" id="ARBA00022725"/>
    </source>
</evidence>
<evidence type="ECO:0000256" key="2">
    <source>
        <dbReference type="ARBA" id="ARBA00022475"/>
    </source>
</evidence>
<reference evidence="12" key="1">
    <citation type="thesis" date="2020" institute="ProQuest LLC" country="789 East Eisenhower Parkway, Ann Arbor, MI, USA">
        <title>Comparative Genomics and Chromosome Evolution.</title>
        <authorList>
            <person name="Mudd A.B."/>
        </authorList>
    </citation>
    <scope>NUCLEOTIDE SEQUENCE</scope>
    <source>
        <strain evidence="12">1538</strain>
        <tissue evidence="12">Blood</tissue>
    </source>
</reference>
<keyword evidence="3 10" id="KW-0716">Sensory transduction</keyword>
<evidence type="ECO:0000259" key="11">
    <source>
        <dbReference type="PROSITE" id="PS50262"/>
    </source>
</evidence>
<keyword evidence="5 10" id="KW-0552">Olfaction</keyword>
<feature type="transmembrane region" description="Helical" evidence="10">
    <location>
        <begin position="25"/>
        <end position="51"/>
    </location>
</feature>
<dbReference type="EMBL" id="DYDO01000004">
    <property type="protein sequence ID" value="DBA25589.1"/>
    <property type="molecule type" value="Genomic_DNA"/>
</dbReference>
<keyword evidence="13" id="KW-1185">Reference proteome</keyword>
<feature type="transmembrane region" description="Helical" evidence="10">
    <location>
        <begin position="241"/>
        <end position="259"/>
    </location>
</feature>
<sequence length="308" mass="35226">MEPENQTFVKEFILNGFPQETWKRLLLFLAVLLMYICTVLGNMFLIVAVIFSPKLHVPMYFFLCNLSFLDVCFPSTFHPKVFVDFFSVKRTISITGCTVQMYMGIYLGSTESFLLAVMAYDRYAAISFPLYYNIIMSWKTCRKIIIVLWPGSFFISVLPVISRPLVFCILNNLDHFVCDLLPVLQLACGNLVLFRLIITVVSLFTLILPLLFIMVSYIFIISSIMKIQSTDGKTKAFSTCASHLTVVSLYYGTCIGLYMGQMKSFSSNVKYISLLYGVITPVLNPLIYSLRNKDVKNVFQKIFVRVVH</sequence>
<comment type="subcellular location">
    <subcellularLocation>
        <location evidence="1 10">Cell membrane</location>
        <topology evidence="1 10">Multi-pass membrane protein</topology>
    </subcellularLocation>
</comment>
<evidence type="ECO:0000256" key="3">
    <source>
        <dbReference type="ARBA" id="ARBA00022606"/>
    </source>
</evidence>
<keyword evidence="9" id="KW-0675">Receptor</keyword>
<keyword evidence="2 10" id="KW-1003">Cell membrane</keyword>
<dbReference type="InterPro" id="IPR000276">
    <property type="entry name" value="GPCR_Rhodpsn"/>
</dbReference>
<gene>
    <name evidence="12" type="ORF">GDO54_009964</name>
</gene>
<dbReference type="Gene3D" id="1.20.1070.10">
    <property type="entry name" value="Rhodopsin 7-helix transmembrane proteins"/>
    <property type="match status" value="1"/>
</dbReference>
<dbReference type="GO" id="GO:0004984">
    <property type="term" value="F:olfactory receptor activity"/>
    <property type="evidence" value="ECO:0007669"/>
    <property type="project" value="InterPro"/>
</dbReference>
<evidence type="ECO:0000256" key="1">
    <source>
        <dbReference type="ARBA" id="ARBA00004651"/>
    </source>
</evidence>
<dbReference type="InterPro" id="IPR000725">
    <property type="entry name" value="Olfact_rcpt"/>
</dbReference>
<dbReference type="PANTHER" id="PTHR26453">
    <property type="entry name" value="OLFACTORY RECEPTOR"/>
    <property type="match status" value="1"/>
</dbReference>
<protein>
    <recommendedName>
        <fullName evidence="10">Olfactory receptor</fullName>
    </recommendedName>
</protein>
<dbReference type="Pfam" id="PF13853">
    <property type="entry name" value="7tm_4"/>
    <property type="match status" value="1"/>
</dbReference>
<feature type="transmembrane region" description="Helical" evidence="10">
    <location>
        <begin position="88"/>
        <end position="107"/>
    </location>
</feature>
<comment type="similarity">
    <text evidence="9">Belongs to the G-protein coupled receptor 1 family.</text>
</comment>
<dbReference type="AlphaFoldDB" id="A0AAV3A3N2"/>
<name>A0AAV3A3N2_PYXAD</name>
<organism evidence="12 13">
    <name type="scientific">Pyxicephalus adspersus</name>
    <name type="common">African bullfrog</name>
    <dbReference type="NCBI Taxonomy" id="30357"/>
    <lineage>
        <taxon>Eukaryota</taxon>
        <taxon>Metazoa</taxon>
        <taxon>Chordata</taxon>
        <taxon>Craniata</taxon>
        <taxon>Vertebrata</taxon>
        <taxon>Euteleostomi</taxon>
        <taxon>Amphibia</taxon>
        <taxon>Batrachia</taxon>
        <taxon>Anura</taxon>
        <taxon>Neobatrachia</taxon>
        <taxon>Ranoidea</taxon>
        <taxon>Pyxicephalidae</taxon>
        <taxon>Pyxicephalinae</taxon>
        <taxon>Pyxicephalus</taxon>
    </lineage>
</organism>
<keyword evidence="6 10" id="KW-1133">Transmembrane helix</keyword>
<dbReference type="FunFam" id="1.20.1070.10:FF:000001">
    <property type="entry name" value="Olfactory receptor"/>
    <property type="match status" value="1"/>
</dbReference>
<dbReference type="InterPro" id="IPR017452">
    <property type="entry name" value="GPCR_Rhodpsn_7TM"/>
</dbReference>
<feature type="transmembrane region" description="Helical" evidence="10">
    <location>
        <begin position="144"/>
        <end position="173"/>
    </location>
</feature>
<dbReference type="GO" id="GO:0005886">
    <property type="term" value="C:plasma membrane"/>
    <property type="evidence" value="ECO:0007669"/>
    <property type="project" value="UniProtKB-SubCell"/>
</dbReference>
<evidence type="ECO:0000256" key="10">
    <source>
        <dbReference type="RuleBase" id="RU363047"/>
    </source>
</evidence>
<evidence type="ECO:0000256" key="7">
    <source>
        <dbReference type="ARBA" id="ARBA00023136"/>
    </source>
</evidence>
<evidence type="ECO:0000256" key="4">
    <source>
        <dbReference type="ARBA" id="ARBA00022692"/>
    </source>
</evidence>
<dbReference type="PROSITE" id="PS50262">
    <property type="entry name" value="G_PROTEIN_RECEP_F1_2"/>
    <property type="match status" value="1"/>
</dbReference>
<accession>A0AAV3A3N2</accession>
<dbReference type="SUPFAM" id="SSF81321">
    <property type="entry name" value="Family A G protein-coupled receptor-like"/>
    <property type="match status" value="1"/>
</dbReference>
<evidence type="ECO:0000256" key="6">
    <source>
        <dbReference type="ARBA" id="ARBA00022989"/>
    </source>
</evidence>
<feature type="domain" description="G-protein coupled receptors family 1 profile" evidence="11">
    <location>
        <begin position="41"/>
        <end position="288"/>
    </location>
</feature>
<feature type="transmembrane region" description="Helical" evidence="10">
    <location>
        <begin position="193"/>
        <end position="220"/>
    </location>
</feature>
<dbReference type="PRINTS" id="PR00245">
    <property type="entry name" value="OLFACTORYR"/>
</dbReference>
<evidence type="ECO:0000256" key="9">
    <source>
        <dbReference type="RuleBase" id="RU000688"/>
    </source>
</evidence>
<dbReference type="PROSITE" id="PS00237">
    <property type="entry name" value="G_PROTEIN_RECEP_F1_1"/>
    <property type="match status" value="1"/>
</dbReference>
<keyword evidence="4 9" id="KW-0812">Transmembrane</keyword>
<keyword evidence="8 9" id="KW-0807">Transducer</keyword>
<evidence type="ECO:0000313" key="12">
    <source>
        <dbReference type="EMBL" id="DBA25589.1"/>
    </source>
</evidence>
<dbReference type="PRINTS" id="PR00237">
    <property type="entry name" value="GPCRRHODOPSN"/>
</dbReference>
<comment type="caution">
    <text evidence="12">The sequence shown here is derived from an EMBL/GenBank/DDBJ whole genome shotgun (WGS) entry which is preliminary data.</text>
</comment>
<feature type="transmembrane region" description="Helical" evidence="10">
    <location>
        <begin position="57"/>
        <end position="76"/>
    </location>
</feature>